<name>A0A8S1BFU3_ARCPL</name>
<gene>
    <name evidence="2" type="ORF">APLA_LOCUS16009</name>
</gene>
<sequence length="101" mass="11976">MGLVLRRFTNLLFFIIGEIKAARVSRLGHMERIGEDQPVKRLGQPLRRQPVGRPRYYWKDEVAKDMIEVPDWSKLAQNRKEWQILMSEAKTRFGSLSYRSK</sequence>
<keyword evidence="1" id="KW-0732">Signal</keyword>
<organism evidence="2 3">
    <name type="scientific">Arctia plantaginis</name>
    <name type="common">Wood tiger moth</name>
    <name type="synonym">Phalaena plantaginis</name>
    <dbReference type="NCBI Taxonomy" id="874455"/>
    <lineage>
        <taxon>Eukaryota</taxon>
        <taxon>Metazoa</taxon>
        <taxon>Ecdysozoa</taxon>
        <taxon>Arthropoda</taxon>
        <taxon>Hexapoda</taxon>
        <taxon>Insecta</taxon>
        <taxon>Pterygota</taxon>
        <taxon>Neoptera</taxon>
        <taxon>Endopterygota</taxon>
        <taxon>Lepidoptera</taxon>
        <taxon>Glossata</taxon>
        <taxon>Ditrysia</taxon>
        <taxon>Noctuoidea</taxon>
        <taxon>Erebidae</taxon>
        <taxon>Arctiinae</taxon>
        <taxon>Arctia</taxon>
    </lineage>
</organism>
<keyword evidence="3" id="KW-1185">Reference proteome</keyword>
<dbReference type="AlphaFoldDB" id="A0A8S1BFU3"/>
<evidence type="ECO:0000313" key="3">
    <source>
        <dbReference type="Proteomes" id="UP000494106"/>
    </source>
</evidence>
<evidence type="ECO:0000313" key="2">
    <source>
        <dbReference type="EMBL" id="CAB3257484.1"/>
    </source>
</evidence>
<protein>
    <submittedName>
        <fullName evidence="2">Uncharacterized protein</fullName>
    </submittedName>
</protein>
<evidence type="ECO:0000256" key="1">
    <source>
        <dbReference type="SAM" id="SignalP"/>
    </source>
</evidence>
<accession>A0A8S1BFU3</accession>
<feature type="signal peptide" evidence="1">
    <location>
        <begin position="1"/>
        <end position="21"/>
    </location>
</feature>
<dbReference type="Proteomes" id="UP000494106">
    <property type="component" value="Unassembled WGS sequence"/>
</dbReference>
<dbReference type="EMBL" id="CADEBC010000591">
    <property type="protein sequence ID" value="CAB3257484.1"/>
    <property type="molecule type" value="Genomic_DNA"/>
</dbReference>
<feature type="chain" id="PRO_5035813024" evidence="1">
    <location>
        <begin position="22"/>
        <end position="101"/>
    </location>
</feature>
<dbReference type="OrthoDB" id="8197512at2759"/>
<reference evidence="2 3" key="1">
    <citation type="submission" date="2020-04" db="EMBL/GenBank/DDBJ databases">
        <authorList>
            <person name="Wallbank WR R."/>
            <person name="Pardo Diaz C."/>
            <person name="Kozak K."/>
            <person name="Martin S."/>
            <person name="Jiggins C."/>
            <person name="Moest M."/>
            <person name="Warren A I."/>
            <person name="Byers J.R.P. K."/>
            <person name="Montejo-Kovacevich G."/>
            <person name="Yen C E."/>
        </authorList>
    </citation>
    <scope>NUCLEOTIDE SEQUENCE [LARGE SCALE GENOMIC DNA]</scope>
</reference>
<comment type="caution">
    <text evidence="2">The sequence shown here is derived from an EMBL/GenBank/DDBJ whole genome shotgun (WGS) entry which is preliminary data.</text>
</comment>
<proteinExistence type="predicted"/>